<organism evidence="2 3">
    <name type="scientific">Trema orientale</name>
    <name type="common">Charcoal tree</name>
    <name type="synonym">Celtis orientalis</name>
    <dbReference type="NCBI Taxonomy" id="63057"/>
    <lineage>
        <taxon>Eukaryota</taxon>
        <taxon>Viridiplantae</taxon>
        <taxon>Streptophyta</taxon>
        <taxon>Embryophyta</taxon>
        <taxon>Tracheophyta</taxon>
        <taxon>Spermatophyta</taxon>
        <taxon>Magnoliopsida</taxon>
        <taxon>eudicotyledons</taxon>
        <taxon>Gunneridae</taxon>
        <taxon>Pentapetalae</taxon>
        <taxon>rosids</taxon>
        <taxon>fabids</taxon>
        <taxon>Rosales</taxon>
        <taxon>Cannabaceae</taxon>
        <taxon>Trema</taxon>
    </lineage>
</organism>
<gene>
    <name evidence="2" type="ORF">TorRG33x02_278710</name>
</gene>
<evidence type="ECO:0000313" key="2">
    <source>
        <dbReference type="EMBL" id="PON62545.1"/>
    </source>
</evidence>
<dbReference type="EMBL" id="JXTC01000345">
    <property type="protein sequence ID" value="PON62545.1"/>
    <property type="molecule type" value="Genomic_DNA"/>
</dbReference>
<dbReference type="GO" id="GO:0016298">
    <property type="term" value="F:lipase activity"/>
    <property type="evidence" value="ECO:0007669"/>
    <property type="project" value="TreeGrafter"/>
</dbReference>
<dbReference type="AlphaFoldDB" id="A0A2P5CNG1"/>
<dbReference type="Proteomes" id="UP000237000">
    <property type="component" value="Unassembled WGS sequence"/>
</dbReference>
<reference evidence="3" key="1">
    <citation type="submission" date="2016-06" db="EMBL/GenBank/DDBJ databases">
        <title>Parallel loss of symbiosis genes in relatives of nitrogen-fixing non-legume Parasponia.</title>
        <authorList>
            <person name="Van Velzen R."/>
            <person name="Holmer R."/>
            <person name="Bu F."/>
            <person name="Rutten L."/>
            <person name="Van Zeijl A."/>
            <person name="Liu W."/>
            <person name="Santuari L."/>
            <person name="Cao Q."/>
            <person name="Sharma T."/>
            <person name="Shen D."/>
            <person name="Roswanjaya Y."/>
            <person name="Wardhani T."/>
            <person name="Kalhor M.S."/>
            <person name="Jansen J."/>
            <person name="Van den Hoogen J."/>
            <person name="Gungor B."/>
            <person name="Hartog M."/>
            <person name="Hontelez J."/>
            <person name="Verver J."/>
            <person name="Yang W.-C."/>
            <person name="Schijlen E."/>
            <person name="Repin R."/>
            <person name="Schilthuizen M."/>
            <person name="Schranz E."/>
            <person name="Heidstra R."/>
            <person name="Miyata K."/>
            <person name="Fedorova E."/>
            <person name="Kohlen W."/>
            <person name="Bisseling T."/>
            <person name="Smit S."/>
            <person name="Geurts R."/>
        </authorList>
    </citation>
    <scope>NUCLEOTIDE SEQUENCE [LARGE SCALE GENOMIC DNA]</scope>
    <source>
        <strain evidence="3">cv. RG33-2</strain>
    </source>
</reference>
<proteinExistence type="predicted"/>
<comment type="caution">
    <text evidence="2">The sequence shown here is derived from an EMBL/GenBank/DDBJ whole genome shotgun (WGS) entry which is preliminary data.</text>
</comment>
<dbReference type="InParanoid" id="A0A2P5CNG1"/>
<evidence type="ECO:0000313" key="3">
    <source>
        <dbReference type="Proteomes" id="UP000237000"/>
    </source>
</evidence>
<dbReference type="PANTHER" id="PTHR45966:SF34">
    <property type="entry name" value="GDSL-LIKE LIPASE_ACYLHYDROLASE"/>
    <property type="match status" value="1"/>
</dbReference>
<protein>
    <submittedName>
        <fullName evidence="2">Uncharacterized protein</fullName>
    </submittedName>
</protein>
<dbReference type="PANTHER" id="PTHR45966">
    <property type="entry name" value="GDSL-LIKE LIPASE/ACYLHYDROLASE"/>
    <property type="match status" value="1"/>
</dbReference>
<name>A0A2P5CNG1_TREOI</name>
<sequence length="137" mass="15309">MQPQACSSLMIHYLMLETITTSKLQLRLITSHMVRPSLTTQLVDFLMAALSQILLNVSLLLRQKLGDAEAKALLSRAVYLFSTGNNDYSFPFETNSTVLTSHSTKWFVGMVLGNITEVIEAVNHTQEYFKGEKVVPA</sequence>
<evidence type="ECO:0000256" key="1">
    <source>
        <dbReference type="ARBA" id="ARBA00022729"/>
    </source>
</evidence>
<accession>A0A2P5CNG1</accession>
<keyword evidence="3" id="KW-1185">Reference proteome</keyword>
<dbReference type="OrthoDB" id="1745155at2759"/>
<keyword evidence="1" id="KW-0732">Signal</keyword>
<dbReference type="InterPro" id="IPR044552">
    <property type="entry name" value="GLIP1-5/GLL25"/>
</dbReference>